<keyword evidence="3" id="KW-0171">Cobalt transport</keyword>
<dbReference type="GO" id="GO:0031419">
    <property type="term" value="F:cobalamin binding"/>
    <property type="evidence" value="ECO:0007669"/>
    <property type="project" value="InterPro"/>
</dbReference>
<keyword evidence="8" id="KW-1015">Disulfide bond</keyword>
<evidence type="ECO:0000256" key="8">
    <source>
        <dbReference type="PIRSR" id="PIRSR602157-2"/>
    </source>
</evidence>
<evidence type="ECO:0000256" key="4">
    <source>
        <dbReference type="ARBA" id="ARBA00022525"/>
    </source>
</evidence>
<accession>M7B1U2</accession>
<dbReference type="InterPro" id="IPR027954">
    <property type="entry name" value="Transcobalamin-like_C"/>
</dbReference>
<dbReference type="EMBL" id="KB584216">
    <property type="protein sequence ID" value="EMP26068.1"/>
    <property type="molecule type" value="Genomic_DNA"/>
</dbReference>
<gene>
    <name evidence="10" type="ORF">UY3_16859</name>
</gene>
<dbReference type="eggNOG" id="ENOG502QT7B">
    <property type="taxonomic scope" value="Eukaryota"/>
</dbReference>
<feature type="binding site" evidence="7">
    <location>
        <begin position="455"/>
        <end position="459"/>
    </location>
    <ligand>
        <name>cyanocob(III)alamin</name>
        <dbReference type="ChEBI" id="CHEBI:17439"/>
    </ligand>
</feature>
<dbReference type="Proteomes" id="UP000031443">
    <property type="component" value="Unassembled WGS sequence"/>
</dbReference>
<evidence type="ECO:0000256" key="6">
    <source>
        <dbReference type="ARBA" id="ARBA00023285"/>
    </source>
</evidence>
<dbReference type="PANTHER" id="PTHR10559:SF15">
    <property type="entry name" value="COBALAMIN BINDING INTRINSIC FACTOR"/>
    <property type="match status" value="1"/>
</dbReference>
<evidence type="ECO:0000313" key="10">
    <source>
        <dbReference type="EMBL" id="EMP26068.1"/>
    </source>
</evidence>
<feature type="binding site" evidence="7">
    <location>
        <position position="493"/>
    </location>
    <ligand>
        <name>cyanocob(III)alamin</name>
        <dbReference type="ChEBI" id="CHEBI:17439"/>
    </ligand>
</feature>
<evidence type="ECO:0000313" key="11">
    <source>
        <dbReference type="Proteomes" id="UP000031443"/>
    </source>
</evidence>
<comment type="similarity">
    <text evidence="2">Belongs to the eukaryotic cobalamin transport proteins family.</text>
</comment>
<proteinExistence type="inferred from homology"/>
<evidence type="ECO:0000256" key="7">
    <source>
        <dbReference type="PIRSR" id="PIRSR602157-1"/>
    </source>
</evidence>
<dbReference type="GO" id="GO:0015889">
    <property type="term" value="P:cobalamin transport"/>
    <property type="evidence" value="ECO:0007669"/>
    <property type="project" value="InterPro"/>
</dbReference>
<feature type="domain" description="Transcobalamin-like C-terminal" evidence="9">
    <location>
        <begin position="280"/>
        <end position="337"/>
    </location>
</feature>
<dbReference type="GO" id="GO:0005615">
    <property type="term" value="C:extracellular space"/>
    <property type="evidence" value="ECO:0007669"/>
    <property type="project" value="TreeGrafter"/>
</dbReference>
<feature type="binding site" evidence="7">
    <location>
        <position position="696"/>
    </location>
    <ligand>
        <name>cyanocob(III)alamin</name>
        <dbReference type="ChEBI" id="CHEBI:17439"/>
    </ligand>
</feature>
<dbReference type="PANTHER" id="PTHR10559">
    <property type="entry name" value="TRANSCOBALAMIN-1/GASTRIC INTRINSIC FACTOR"/>
    <property type="match status" value="1"/>
</dbReference>
<keyword evidence="3" id="KW-0813">Transport</keyword>
<dbReference type="InterPro" id="IPR051588">
    <property type="entry name" value="Cobalamin_Transport"/>
</dbReference>
<keyword evidence="4" id="KW-0964">Secreted</keyword>
<dbReference type="STRING" id="8469.M7B1U2"/>
<evidence type="ECO:0000256" key="1">
    <source>
        <dbReference type="ARBA" id="ARBA00004613"/>
    </source>
</evidence>
<comment type="subcellular location">
    <subcellularLocation>
        <location evidence="1">Secreted</location>
    </subcellularLocation>
</comment>
<organism evidence="10 11">
    <name type="scientific">Chelonia mydas</name>
    <name type="common">Green sea-turtle</name>
    <name type="synonym">Chelonia agassizi</name>
    <dbReference type="NCBI Taxonomy" id="8469"/>
    <lineage>
        <taxon>Eukaryota</taxon>
        <taxon>Metazoa</taxon>
        <taxon>Chordata</taxon>
        <taxon>Craniata</taxon>
        <taxon>Vertebrata</taxon>
        <taxon>Euteleostomi</taxon>
        <taxon>Archelosauria</taxon>
        <taxon>Testudinata</taxon>
        <taxon>Testudines</taxon>
        <taxon>Cryptodira</taxon>
        <taxon>Durocryptodira</taxon>
        <taxon>Americhelydia</taxon>
        <taxon>Chelonioidea</taxon>
        <taxon>Cheloniidae</taxon>
        <taxon>Chelonia</taxon>
    </lineage>
</organism>
<dbReference type="InterPro" id="IPR002157">
    <property type="entry name" value="Cbl-bd_prot"/>
</dbReference>
<evidence type="ECO:0000259" key="9">
    <source>
        <dbReference type="Pfam" id="PF14478"/>
    </source>
</evidence>
<feature type="binding site" evidence="7">
    <location>
        <position position="718"/>
    </location>
    <ligand>
        <name>cyanocob(III)alamin</name>
        <dbReference type="ChEBI" id="CHEBI:17439"/>
    </ligand>
</feature>
<feature type="disulfide bond" evidence="8">
    <location>
        <begin position="468"/>
        <end position="504"/>
    </location>
</feature>
<name>M7B1U2_CHEMY</name>
<feature type="domain" description="Transcobalamin-like C-terminal" evidence="9">
    <location>
        <begin position="640"/>
        <end position="712"/>
    </location>
</feature>
<feature type="binding site" evidence="7">
    <location>
        <position position="542"/>
    </location>
    <ligand>
        <name>cyanocob(III)alamin</name>
        <dbReference type="ChEBI" id="CHEBI:17439"/>
    </ligand>
</feature>
<dbReference type="Pfam" id="PF14478">
    <property type="entry name" value="DUF4430"/>
    <property type="match status" value="2"/>
</dbReference>
<evidence type="ECO:0000256" key="2">
    <source>
        <dbReference type="ARBA" id="ARBA00006449"/>
    </source>
</evidence>
<evidence type="ECO:0000256" key="5">
    <source>
        <dbReference type="ARBA" id="ARBA00022729"/>
    </source>
</evidence>
<dbReference type="GO" id="GO:0006824">
    <property type="term" value="P:cobalt ion transport"/>
    <property type="evidence" value="ECO:0007669"/>
    <property type="project" value="UniProtKB-KW"/>
</dbReference>
<dbReference type="Gene3D" id="2.170.130.30">
    <property type="match status" value="2"/>
</dbReference>
<keyword evidence="11" id="KW-1185">Reference proteome</keyword>
<dbReference type="Gene3D" id="1.50.10.20">
    <property type="match status" value="2"/>
</dbReference>
<evidence type="ECO:0000256" key="3">
    <source>
        <dbReference type="ARBA" id="ARBA00022426"/>
    </source>
</evidence>
<dbReference type="Pfam" id="PF01122">
    <property type="entry name" value="Cobalamin_bind"/>
    <property type="match status" value="2"/>
</dbReference>
<keyword evidence="6 7" id="KW-0170">Cobalt</keyword>
<reference evidence="11" key="1">
    <citation type="journal article" date="2013" name="Nat. Genet.">
        <title>The draft genomes of soft-shell turtle and green sea turtle yield insights into the development and evolution of the turtle-specific body plan.</title>
        <authorList>
            <person name="Wang Z."/>
            <person name="Pascual-Anaya J."/>
            <person name="Zadissa A."/>
            <person name="Li W."/>
            <person name="Niimura Y."/>
            <person name="Huang Z."/>
            <person name="Li C."/>
            <person name="White S."/>
            <person name="Xiong Z."/>
            <person name="Fang D."/>
            <person name="Wang B."/>
            <person name="Ming Y."/>
            <person name="Chen Y."/>
            <person name="Zheng Y."/>
            <person name="Kuraku S."/>
            <person name="Pignatelli M."/>
            <person name="Herrero J."/>
            <person name="Beal K."/>
            <person name="Nozawa M."/>
            <person name="Li Q."/>
            <person name="Wang J."/>
            <person name="Zhang H."/>
            <person name="Yu L."/>
            <person name="Shigenobu S."/>
            <person name="Wang J."/>
            <person name="Liu J."/>
            <person name="Flicek P."/>
            <person name="Searle S."/>
            <person name="Wang J."/>
            <person name="Kuratani S."/>
            <person name="Yin Y."/>
            <person name="Aken B."/>
            <person name="Zhang G."/>
            <person name="Irie N."/>
        </authorList>
    </citation>
    <scope>NUCLEOTIDE SEQUENCE [LARGE SCALE GENOMIC DNA]</scope>
</reference>
<keyword evidence="5" id="KW-0732">Signal</keyword>
<protein>
    <submittedName>
        <fullName evidence="10">Gastric intrinsic factor</fullName>
    </submittedName>
</protein>
<dbReference type="AlphaFoldDB" id="M7B1U2"/>
<sequence length="718" mass="78777">MIYSVNASAPPNPSILLALRLAQDHNRPIEQDMLNKLSQDAVQRAVASFSSGQVALHILAQQASCSNPRRVSANGSTINLVRLLEQKFQAELQNIAQLDVLALCQLNGRLSPARASALLRPDHKNYYLSGQFSVDTAAVAVLAQICLQTRGKPLPLKVDKKIRQNMQWLVNKILKEKRSDGVIGNIYSTGLAMQALSVSSSYLKPGDWSCLHTLHTVLDKIPQGTFKNPMAASQILPSLENRIYLDVSKLNCSMDPVTYTVADGVNNTFNDSISVTVPQGSVLFKVMEVAQDKDPSKFSFEYTQSSWGPYIISVRGLQADNNQRTYWQLLSNGIPLKLAVPAKQQYMVTELQSKMESSIVLQSSPNPSILIALNLAGGTQDGTKEKLLVQQIKDRVIKEGTVEMTSGQVALYILALISSCEDPKCITANINLVEVLKLKTKEELTYLSDHSTPKTTFYQLSLDILALCLEGANVSEAAVSLAKEALDKDFFVDTGAMATLALTCVHNGLVKAEQSRILAPINEALYKLQQQILRAVETNTANIYSIGLALQALNVTSVSYPTGDWNCSQMLAKVLTEISQGAFNNPMAAAQILPSLVGKTYLNVIRLSCSSDKVMVKYTIINHLRGQHFTHTISVSVPKGSVLLSVLQAAQQDNPQDFSYETEQTSWGLMVVSINNRAANSNDKTYWQFLNGTEPLEQGVDSYIPSNNEHIEAIFSTY</sequence>
<keyword evidence="3" id="KW-0406">Ion transport</keyword>
<feature type="binding site" evidence="7">
    <location>
        <position position="591"/>
    </location>
    <ligand>
        <name>cyanocob(III)alamin</name>
        <dbReference type="ChEBI" id="CHEBI:17439"/>
    </ligand>
</feature>